<organism evidence="1 2">
    <name type="scientific">Cirrhinus molitorella</name>
    <name type="common">mud carp</name>
    <dbReference type="NCBI Taxonomy" id="172907"/>
    <lineage>
        <taxon>Eukaryota</taxon>
        <taxon>Metazoa</taxon>
        <taxon>Chordata</taxon>
        <taxon>Craniata</taxon>
        <taxon>Vertebrata</taxon>
        <taxon>Euteleostomi</taxon>
        <taxon>Actinopterygii</taxon>
        <taxon>Neopterygii</taxon>
        <taxon>Teleostei</taxon>
        <taxon>Ostariophysi</taxon>
        <taxon>Cypriniformes</taxon>
        <taxon>Cyprinidae</taxon>
        <taxon>Labeoninae</taxon>
        <taxon>Labeonini</taxon>
        <taxon>Cirrhinus</taxon>
    </lineage>
</organism>
<sequence length="74" mass="8558">MGENKERPKQLNSIQHKVRGLVWTVMSQITSHLLLCHCLLWTGFERERLKGSCHAVLLTPLSVWLCTKVKSQQM</sequence>
<gene>
    <name evidence="1" type="ORF">Q8A67_009396</name>
</gene>
<dbReference type="AlphaFoldDB" id="A0AA88TT92"/>
<dbReference type="EMBL" id="JAUYZG010000008">
    <property type="protein sequence ID" value="KAK2901281.1"/>
    <property type="molecule type" value="Genomic_DNA"/>
</dbReference>
<proteinExistence type="predicted"/>
<reference evidence="1" key="1">
    <citation type="submission" date="2023-08" db="EMBL/GenBank/DDBJ databases">
        <title>Chromosome-level Genome Assembly of mud carp (Cirrhinus molitorella).</title>
        <authorList>
            <person name="Liu H."/>
        </authorList>
    </citation>
    <scope>NUCLEOTIDE SEQUENCE</scope>
    <source>
        <strain evidence="1">Prfri</strain>
        <tissue evidence="1">Muscle</tissue>
    </source>
</reference>
<evidence type="ECO:0000313" key="2">
    <source>
        <dbReference type="Proteomes" id="UP001187343"/>
    </source>
</evidence>
<keyword evidence="2" id="KW-1185">Reference proteome</keyword>
<protein>
    <submittedName>
        <fullName evidence="1">Uncharacterized protein</fullName>
    </submittedName>
</protein>
<accession>A0AA88TT92</accession>
<comment type="caution">
    <text evidence="1">The sequence shown here is derived from an EMBL/GenBank/DDBJ whole genome shotgun (WGS) entry which is preliminary data.</text>
</comment>
<name>A0AA88TT92_9TELE</name>
<evidence type="ECO:0000313" key="1">
    <source>
        <dbReference type="EMBL" id="KAK2901281.1"/>
    </source>
</evidence>
<dbReference type="Proteomes" id="UP001187343">
    <property type="component" value="Unassembled WGS sequence"/>
</dbReference>